<dbReference type="Proteomes" id="UP000179145">
    <property type="component" value="Chromosome"/>
</dbReference>
<dbReference type="KEGG" id="kba:A0U89_10750"/>
<gene>
    <name evidence="1" type="ORF">A0U89_10750</name>
</gene>
<dbReference type="SUPFAM" id="SSF51182">
    <property type="entry name" value="RmlC-like cupins"/>
    <property type="match status" value="1"/>
</dbReference>
<dbReference type="RefSeq" id="WP_070403123.1">
    <property type="nucleotide sequence ID" value="NZ_BJVW01000001.1"/>
</dbReference>
<dbReference type="InterPro" id="IPR011051">
    <property type="entry name" value="RmlC_Cupin_sf"/>
</dbReference>
<dbReference type="OrthoDB" id="7506908at2"/>
<name>A0A1D8UV75_9PROT</name>
<evidence type="ECO:0000313" key="2">
    <source>
        <dbReference type="Proteomes" id="UP000179145"/>
    </source>
</evidence>
<reference evidence="1 2" key="1">
    <citation type="journal article" date="2016" name="Microb. Cell Fact.">
        <title>Dissection of exopolysaccharide biosynthesis in Kozakia baliensis.</title>
        <authorList>
            <person name="Brandt J.U."/>
            <person name="Jakob F."/>
            <person name="Behr J."/>
            <person name="Geissler A.J."/>
            <person name="Vogel R.F."/>
        </authorList>
    </citation>
    <scope>NUCLEOTIDE SEQUENCE [LARGE SCALE GENOMIC DNA]</scope>
    <source>
        <strain evidence="1 2">DSM 14400</strain>
    </source>
</reference>
<protein>
    <submittedName>
        <fullName evidence="1">Uncharacterized protein</fullName>
    </submittedName>
</protein>
<dbReference type="EMBL" id="CP014674">
    <property type="protein sequence ID" value="AOX17542.1"/>
    <property type="molecule type" value="Genomic_DNA"/>
</dbReference>
<keyword evidence="2" id="KW-1185">Reference proteome</keyword>
<organism evidence="1 2">
    <name type="scientific">Kozakia baliensis</name>
    <dbReference type="NCBI Taxonomy" id="153496"/>
    <lineage>
        <taxon>Bacteria</taxon>
        <taxon>Pseudomonadati</taxon>
        <taxon>Pseudomonadota</taxon>
        <taxon>Alphaproteobacteria</taxon>
        <taxon>Acetobacterales</taxon>
        <taxon>Acetobacteraceae</taxon>
        <taxon>Kozakia</taxon>
    </lineage>
</organism>
<sequence length="89" mass="9564">MSNGRGRAADFSERRHGAASCRDRAAHYVGKIILASQGHDMEAGGFVHLPVGMPHALKTESDSIVMQISGTGPLGMEYVNASDDPRRQK</sequence>
<dbReference type="AlphaFoldDB" id="A0A1D8UV75"/>
<proteinExistence type="predicted"/>
<accession>A0A1D8UV75</accession>
<evidence type="ECO:0000313" key="1">
    <source>
        <dbReference type="EMBL" id="AOX17542.1"/>
    </source>
</evidence>